<evidence type="ECO:0000313" key="3">
    <source>
        <dbReference type="Proteomes" id="UP000665561"/>
    </source>
</evidence>
<dbReference type="RefSeq" id="WP_161742239.1">
    <property type="nucleotide sequence ID" value="NZ_JAAAMV010000003.1"/>
</dbReference>
<dbReference type="SUPFAM" id="SSF51126">
    <property type="entry name" value="Pectin lyase-like"/>
    <property type="match status" value="1"/>
</dbReference>
<proteinExistence type="predicted"/>
<dbReference type="Proteomes" id="UP000665561">
    <property type="component" value="Unassembled WGS sequence"/>
</dbReference>
<accession>A0ABW9XMA0</accession>
<dbReference type="InterPro" id="IPR024535">
    <property type="entry name" value="RHGA/B-epi-like_pectate_lyase"/>
</dbReference>
<dbReference type="InterPro" id="IPR012334">
    <property type="entry name" value="Pectin_lyas_fold"/>
</dbReference>
<protein>
    <recommendedName>
        <fullName evidence="1">Rhamnogalacturonase A/B/Epimerase-like pectate lyase domain-containing protein</fullName>
    </recommendedName>
</protein>
<dbReference type="Pfam" id="PF12708">
    <property type="entry name" value="Pect-lyase_RHGA_epim"/>
    <property type="match status" value="1"/>
</dbReference>
<feature type="domain" description="Rhamnogalacturonase A/B/Epimerase-like pectate lyase" evidence="1">
    <location>
        <begin position="8"/>
        <end position="97"/>
    </location>
</feature>
<evidence type="ECO:0000259" key="1">
    <source>
        <dbReference type="Pfam" id="PF12708"/>
    </source>
</evidence>
<gene>
    <name evidence="2" type="ORF">GT019_06875</name>
</gene>
<dbReference type="EMBL" id="JAAAMV010000003">
    <property type="protein sequence ID" value="NBD23591.1"/>
    <property type="molecule type" value="Genomic_DNA"/>
</dbReference>
<dbReference type="InterPro" id="IPR011050">
    <property type="entry name" value="Pectin_lyase_fold/virulence"/>
</dbReference>
<keyword evidence="3" id="KW-1185">Reference proteome</keyword>
<dbReference type="Gene3D" id="2.160.20.10">
    <property type="entry name" value="Single-stranded right-handed beta-helix, Pectin lyase-like"/>
    <property type="match status" value="1"/>
</dbReference>
<name>A0ABW9XMA0_9BACL</name>
<reference evidence="2 3" key="1">
    <citation type="submission" date="2020-01" db="EMBL/GenBank/DDBJ databases">
        <title>Paenibacillus soybeanensis sp. nov. isolated from the nodules of soybean (Glycine max(L.) Merr).</title>
        <authorList>
            <person name="Wang H."/>
        </authorList>
    </citation>
    <scope>NUCLEOTIDE SEQUENCE [LARGE SCALE GENOMIC DNA]</scope>
    <source>
        <strain evidence="2 3">T1</strain>
    </source>
</reference>
<organism evidence="2 3">
    <name type="scientific">Paenibacillus glycinis</name>
    <dbReference type="NCBI Taxonomy" id="2697035"/>
    <lineage>
        <taxon>Bacteria</taxon>
        <taxon>Bacillati</taxon>
        <taxon>Bacillota</taxon>
        <taxon>Bacilli</taxon>
        <taxon>Bacillales</taxon>
        <taxon>Paenibacillaceae</taxon>
        <taxon>Paenibacillus</taxon>
    </lineage>
</organism>
<sequence length="652" mass="70109">MADPAGIFSVTSYGAVGNGTADDTAALQNAINAAFSAGGGVVWLPPGKFKTSSTLVLPNVNRPNTAGTQGSGITIKGAGMYSSGILYAGTGFAIYSDKTIADTVLFEDFYINHRNGSGVGLPQGAHQMFNRFFSSACGTGKYGVYIQGNRSAQNNTGGVGAYMLSFNNCRFWSETGYNGTGVLLENLFMCASFDNCFFSRAVNNYPHLWLKNSVSVHITDSAFERSEYQAVLPPAIANSTAYTPEQKEAIRATMSTTVNNAITEPLIRLDDSHAISILECHAEATFPAFVGVYGGSTNVLIDGCRLDHYAITTYNGMKGYIVQVDPASTDSRRIIVGKRNYYSQTNHPDTTHGPVILDPVNAVTMLGFEDVTPFANQNYKTERRTIPLSGQSGNNMLKNPSFYSDQPNGVPFGVETPSGSYSFAQLAPAGCKITQSLTAPGTPYRLRTRAIERFNKYSAYTLFITGRNQTGKSIDLYVDYGGNGVNDRTLILPSGNQLFTLTTQIPATNSDIIDLVVYQKLELDLLAMYLVPGITTEAPYASELLSGYKLNLGSEIRYAQSKPTSGGATGDLVLNRQPVYGKEAGWVCVAANNWQPFGVVGGDAKMLLYTTLPTATDSNRGTFAYVEKAGSDGSVYVSVKNANGTFAWKKIL</sequence>
<evidence type="ECO:0000313" key="2">
    <source>
        <dbReference type="EMBL" id="NBD23591.1"/>
    </source>
</evidence>
<comment type="caution">
    <text evidence="2">The sequence shown here is derived from an EMBL/GenBank/DDBJ whole genome shotgun (WGS) entry which is preliminary data.</text>
</comment>